<keyword evidence="2 6" id="KW-0812">Transmembrane</keyword>
<evidence type="ECO:0000256" key="5">
    <source>
        <dbReference type="ARBA" id="ARBA00023136"/>
    </source>
</evidence>
<dbReference type="InterPro" id="IPR045062">
    <property type="entry name" value="Cyt_c_biogenesis_CcsA/CcmC"/>
</dbReference>
<comment type="subcellular location">
    <subcellularLocation>
        <location evidence="1">Membrane</location>
        <topology evidence="1">Multi-pass membrane protein</topology>
    </subcellularLocation>
</comment>
<feature type="transmembrane region" description="Helical" evidence="6">
    <location>
        <begin position="772"/>
        <end position="788"/>
    </location>
</feature>
<dbReference type="GO" id="GO:0005886">
    <property type="term" value="C:plasma membrane"/>
    <property type="evidence" value="ECO:0007669"/>
    <property type="project" value="TreeGrafter"/>
</dbReference>
<dbReference type="GO" id="GO:0017004">
    <property type="term" value="P:cytochrome complex assembly"/>
    <property type="evidence" value="ECO:0007669"/>
    <property type="project" value="UniProtKB-KW"/>
</dbReference>
<dbReference type="EMBL" id="BJYV01000001">
    <property type="protein sequence ID" value="GEO20020.1"/>
    <property type="molecule type" value="Genomic_DNA"/>
</dbReference>
<reference evidence="9 10" key="1">
    <citation type="submission" date="2019-07" db="EMBL/GenBank/DDBJ databases">
        <title>Whole genome shotgun sequence of Cyclobacterium qasimii NBRC 106168.</title>
        <authorList>
            <person name="Hosoyama A."/>
            <person name="Uohara A."/>
            <person name="Ohji S."/>
            <person name="Ichikawa N."/>
        </authorList>
    </citation>
    <scope>NUCLEOTIDE SEQUENCE [LARGE SCALE GENOMIC DNA]</scope>
    <source>
        <strain evidence="9 10">NBRC 106168</strain>
    </source>
</reference>
<feature type="transmembrane region" description="Helical" evidence="6">
    <location>
        <begin position="706"/>
        <end position="727"/>
    </location>
</feature>
<evidence type="ECO:0000259" key="8">
    <source>
        <dbReference type="Pfam" id="PF05140"/>
    </source>
</evidence>
<feature type="transmembrane region" description="Helical" evidence="6">
    <location>
        <begin position="398"/>
        <end position="417"/>
    </location>
</feature>
<feature type="transmembrane region" description="Helical" evidence="6">
    <location>
        <begin position="23"/>
        <end position="42"/>
    </location>
</feature>
<feature type="transmembrane region" description="Helical" evidence="6">
    <location>
        <begin position="795"/>
        <end position="814"/>
    </location>
</feature>
<keyword evidence="5 6" id="KW-0472">Membrane</keyword>
<feature type="domain" description="ResB-like" evidence="8">
    <location>
        <begin position="311"/>
        <end position="386"/>
    </location>
</feature>
<feature type="transmembrane region" description="Helical" evidence="6">
    <location>
        <begin position="982"/>
        <end position="1002"/>
    </location>
</feature>
<dbReference type="AlphaFoldDB" id="A0A512C789"/>
<name>A0A512C789_9BACT</name>
<dbReference type="GO" id="GO:0020037">
    <property type="term" value="F:heme binding"/>
    <property type="evidence" value="ECO:0007669"/>
    <property type="project" value="InterPro"/>
</dbReference>
<feature type="transmembrane region" description="Helical" evidence="6">
    <location>
        <begin position="917"/>
        <end position="935"/>
    </location>
</feature>
<feature type="transmembrane region" description="Helical" evidence="6">
    <location>
        <begin position="54"/>
        <end position="74"/>
    </location>
</feature>
<evidence type="ECO:0000313" key="9">
    <source>
        <dbReference type="EMBL" id="GEO20020.1"/>
    </source>
</evidence>
<dbReference type="Pfam" id="PF05140">
    <property type="entry name" value="ResB"/>
    <property type="match status" value="1"/>
</dbReference>
<feature type="transmembrane region" description="Helical" evidence="6">
    <location>
        <begin position="834"/>
        <end position="860"/>
    </location>
</feature>
<comment type="caution">
    <text evidence="9">The sequence shown here is derived from an EMBL/GenBank/DDBJ whole genome shotgun (WGS) entry which is preliminary data.</text>
</comment>
<accession>A0A512C789</accession>
<feature type="transmembrane region" description="Helical" evidence="6">
    <location>
        <begin position="739"/>
        <end position="760"/>
    </location>
</feature>
<evidence type="ECO:0000256" key="2">
    <source>
        <dbReference type="ARBA" id="ARBA00022692"/>
    </source>
</evidence>
<dbReference type="Proteomes" id="UP000321301">
    <property type="component" value="Unassembled WGS sequence"/>
</dbReference>
<proteinExistence type="predicted"/>
<dbReference type="PANTHER" id="PTHR30071">
    <property type="entry name" value="HEME EXPORTER PROTEIN C"/>
    <property type="match status" value="1"/>
</dbReference>
<gene>
    <name evidence="9" type="primary">ccsBA</name>
    <name evidence="9" type="ORF">CQA01_05540</name>
</gene>
<evidence type="ECO:0000256" key="4">
    <source>
        <dbReference type="ARBA" id="ARBA00022989"/>
    </source>
</evidence>
<sequence>MGIATFVENDHGTAVARALFYEAWWFELIMIWLCINFITHIGQYKLLSKEKLPLGMFHIAFIVIIVGAGVTRIFSKEGVIHIRTGNAENVYYSSENHLQLEGGAGVHYSEGAEFTSKTFKPTSYDLILDGQEFELVLEEYIPAAKSSFIPGSETIIELSFVNEGTREDQMLRHGETLVLGDISLEMQEGGNAPLRIYKSDSGWQIASEVHLQVMEMATQQIGVLHANSVETLKLRSLYQWETGALVVRDIKENVSLSYIPEEDPEIAKNYADALKMSLYDSKNTKLASDFFPKVSYKPAWIAFNIGDNTYHMTYGPKAQKLPFSLYLNTFDLKRYPGSQSPESYASEVMVQDNGESWPYRIFMNNVLDHKGYRFYQSSYDADEQGTILTINQDRPGTYLTYIGYLFLGLGMFLTLFAKNSRFNMLQRRLGKLSAGTSLTILLSLLSFAVKGQENRSPESFVVPKEKAEAYGKLIVQDLDGRMKPLNTLANEITRKLSGKAEIEIQNEGETIVLSPEQFLLAVQLEPAYFSSLPLIKVNQKKSLEVFQALGKTPTGHLNFMDFVDEEGNYLLSELVEKANLLKPSERNEGHKELLKTDERFNIFYAVLIGDFLKLYPNRLDDNHTWYTSSQFTNGFEEEDAIFVQNIGKLYLSNLKEGLLTGNWEKADEAFDYIDLYQKEAGKAVYPKEAEIKGELLFNKLKLGNRLFGYFWLLGLLMLGLAITALFISGKALRISWKAGVLLAWIGWVVFTLHLSLRWYIAKHPPWSDGFEMLVFVAWGVLLFGLIFGRKSHFTVPLGLLFSGTLLFVSFLDWLNPEITNLMPVLHSYWLKIHVAIIVSGYAPLALSAIIALLSLCLLIFKPSIPNSRWWLSMKELIVVNELSITVGLFLLTIGTFLGGVWANESWGRYWAWDPKETWALISVVIYAVVLHLRLIPGSRNAIIYNLASLWAFSSIIMTSFGVNYYLSGLHSYAKGDPVPVPNWVYVATAILFIISIAAYLRFSKLTEAEKRQLMI</sequence>
<keyword evidence="4 6" id="KW-1133">Transmembrane helix</keyword>
<evidence type="ECO:0000259" key="7">
    <source>
        <dbReference type="Pfam" id="PF01578"/>
    </source>
</evidence>
<protein>
    <submittedName>
        <fullName evidence="9">Cytochrome c biogenesis protein</fullName>
    </submittedName>
</protein>
<dbReference type="Pfam" id="PF01578">
    <property type="entry name" value="Cytochrom_C_asm"/>
    <property type="match status" value="1"/>
</dbReference>
<feature type="transmembrane region" description="Helical" evidence="6">
    <location>
        <begin position="881"/>
        <end position="902"/>
    </location>
</feature>
<keyword evidence="10" id="KW-1185">Reference proteome</keyword>
<dbReference type="InterPro" id="IPR002541">
    <property type="entry name" value="Cyt_c_assembly"/>
</dbReference>
<dbReference type="InterPro" id="IPR007816">
    <property type="entry name" value="ResB-like_domain"/>
</dbReference>
<dbReference type="PANTHER" id="PTHR30071:SF1">
    <property type="entry name" value="CYTOCHROME B_B6 PROTEIN-RELATED"/>
    <property type="match status" value="1"/>
</dbReference>
<evidence type="ECO:0000313" key="10">
    <source>
        <dbReference type="Proteomes" id="UP000321301"/>
    </source>
</evidence>
<organism evidence="9 10">
    <name type="scientific">Cyclobacterium qasimii</name>
    <dbReference type="NCBI Taxonomy" id="1350429"/>
    <lineage>
        <taxon>Bacteria</taxon>
        <taxon>Pseudomonadati</taxon>
        <taxon>Bacteroidota</taxon>
        <taxon>Cytophagia</taxon>
        <taxon>Cytophagales</taxon>
        <taxon>Cyclobacteriaceae</taxon>
        <taxon>Cyclobacterium</taxon>
    </lineage>
</organism>
<feature type="domain" description="Cytochrome c assembly protein" evidence="7">
    <location>
        <begin position="766"/>
        <end position="970"/>
    </location>
</feature>
<feature type="transmembrane region" description="Helical" evidence="6">
    <location>
        <begin position="942"/>
        <end position="962"/>
    </location>
</feature>
<evidence type="ECO:0000256" key="1">
    <source>
        <dbReference type="ARBA" id="ARBA00004141"/>
    </source>
</evidence>
<evidence type="ECO:0000256" key="3">
    <source>
        <dbReference type="ARBA" id="ARBA00022748"/>
    </source>
</evidence>
<keyword evidence="3" id="KW-0201">Cytochrome c-type biogenesis</keyword>
<evidence type="ECO:0000256" key="6">
    <source>
        <dbReference type="SAM" id="Phobius"/>
    </source>
</evidence>